<protein>
    <submittedName>
        <fullName evidence="9">DedA family protein</fullName>
    </submittedName>
</protein>
<proteinExistence type="inferred from homology"/>
<gene>
    <name evidence="10" type="ORF">CXF42_04900</name>
    <name evidence="9" type="ORF">CXF48_08740</name>
</gene>
<feature type="transmembrane region" description="Helical" evidence="7">
    <location>
        <begin position="12"/>
        <end position="32"/>
    </location>
</feature>
<name>A0A3R8QDH9_9CORY</name>
<feature type="transmembrane region" description="Helical" evidence="7">
    <location>
        <begin position="52"/>
        <end position="75"/>
    </location>
</feature>
<dbReference type="Proteomes" id="UP000278422">
    <property type="component" value="Unassembled WGS sequence"/>
</dbReference>
<keyword evidence="3 7" id="KW-1003">Cell membrane</keyword>
<evidence type="ECO:0000256" key="4">
    <source>
        <dbReference type="ARBA" id="ARBA00022692"/>
    </source>
</evidence>
<evidence type="ECO:0000313" key="12">
    <source>
        <dbReference type="Proteomes" id="UP000278422"/>
    </source>
</evidence>
<evidence type="ECO:0000256" key="1">
    <source>
        <dbReference type="ARBA" id="ARBA00004651"/>
    </source>
</evidence>
<dbReference type="EMBL" id="PQNK01000015">
    <property type="protein sequence ID" value="RRO85909.1"/>
    <property type="molecule type" value="Genomic_DNA"/>
</dbReference>
<evidence type="ECO:0000256" key="7">
    <source>
        <dbReference type="RuleBase" id="RU367016"/>
    </source>
</evidence>
<keyword evidence="6 7" id="KW-0472">Membrane</keyword>
<evidence type="ECO:0000256" key="2">
    <source>
        <dbReference type="ARBA" id="ARBA00010792"/>
    </source>
</evidence>
<evidence type="ECO:0000256" key="5">
    <source>
        <dbReference type="ARBA" id="ARBA00022989"/>
    </source>
</evidence>
<evidence type="ECO:0000313" key="11">
    <source>
        <dbReference type="Proteomes" id="UP000276526"/>
    </source>
</evidence>
<dbReference type="InterPro" id="IPR032816">
    <property type="entry name" value="VTT_dom"/>
</dbReference>
<feature type="domain" description="VTT" evidence="8">
    <location>
        <begin position="32"/>
        <end position="159"/>
    </location>
</feature>
<comment type="similarity">
    <text evidence="2 7">Belongs to the DedA family.</text>
</comment>
<dbReference type="InterPro" id="IPR032818">
    <property type="entry name" value="DedA-like"/>
</dbReference>
<dbReference type="AlphaFoldDB" id="A0A3R8QDH9"/>
<keyword evidence="12" id="KW-1185">Reference proteome</keyword>
<evidence type="ECO:0000313" key="9">
    <source>
        <dbReference type="EMBL" id="RRO85909.1"/>
    </source>
</evidence>
<keyword evidence="4 7" id="KW-0812">Transmembrane</keyword>
<evidence type="ECO:0000256" key="3">
    <source>
        <dbReference type="ARBA" id="ARBA00022475"/>
    </source>
</evidence>
<dbReference type="EMBL" id="PQNQ01000010">
    <property type="protein sequence ID" value="RRQ04244.1"/>
    <property type="molecule type" value="Genomic_DNA"/>
</dbReference>
<comment type="subcellular location">
    <subcellularLocation>
        <location evidence="1 7">Cell membrane</location>
        <topology evidence="1 7">Multi-pass membrane protein</topology>
    </subcellularLocation>
</comment>
<feature type="transmembrane region" description="Helical" evidence="7">
    <location>
        <begin position="139"/>
        <end position="161"/>
    </location>
</feature>
<comment type="caution">
    <text evidence="9">The sequence shown here is derived from an EMBL/GenBank/DDBJ whole genome shotgun (WGS) entry which is preliminary data.</text>
</comment>
<accession>A0A3R8QDH9</accession>
<evidence type="ECO:0000256" key="6">
    <source>
        <dbReference type="ARBA" id="ARBA00023136"/>
    </source>
</evidence>
<evidence type="ECO:0000259" key="8">
    <source>
        <dbReference type="Pfam" id="PF09335"/>
    </source>
</evidence>
<dbReference type="GeneID" id="60808744"/>
<dbReference type="Proteomes" id="UP000276526">
    <property type="component" value="Unassembled WGS sequence"/>
</dbReference>
<evidence type="ECO:0000313" key="10">
    <source>
        <dbReference type="EMBL" id="RRQ04244.1"/>
    </source>
</evidence>
<dbReference type="OrthoDB" id="9813426at2"/>
<sequence>MFEVESLISSFGYIGILTVIFMETGVLIGFIFPGDTLLFTAGIMAATDDPFAPLWTLLLGIPVAAAVGDQVGYFIGRRFGPPILRSRPMQWIGPTALDKTNWFFDRYGPVTVMLARFIGVVRTLTPVVAGVAHMNHRAFTFWSVLGCAIWGAGITALGYFLGGIPFVQEYMEIFIVLGVASVVVPVAVKVGQILWNRWRSGRRTDEPR</sequence>
<reference evidence="11 12" key="1">
    <citation type="submission" date="2018-01" db="EMBL/GenBank/DDBJ databases">
        <title>Twenty Corynebacterium bovis Genomes.</title>
        <authorList>
            <person name="Gulvik C.A."/>
        </authorList>
    </citation>
    <scope>NUCLEOTIDE SEQUENCE [LARGE SCALE GENOMIC DNA]</scope>
    <source>
        <strain evidence="10 12">16-2004</strain>
        <strain evidence="9 11">F6900</strain>
    </source>
</reference>
<dbReference type="RefSeq" id="WP_010270572.1">
    <property type="nucleotide sequence ID" value="NZ_CP066067.1"/>
</dbReference>
<feature type="transmembrane region" description="Helical" evidence="7">
    <location>
        <begin position="173"/>
        <end position="195"/>
    </location>
</feature>
<keyword evidence="5 7" id="KW-1133">Transmembrane helix</keyword>
<dbReference type="GO" id="GO:0005886">
    <property type="term" value="C:plasma membrane"/>
    <property type="evidence" value="ECO:0007669"/>
    <property type="project" value="UniProtKB-SubCell"/>
</dbReference>
<organism evidence="9 11">
    <name type="scientific">Corynebacterium bovis</name>
    <dbReference type="NCBI Taxonomy" id="36808"/>
    <lineage>
        <taxon>Bacteria</taxon>
        <taxon>Bacillati</taxon>
        <taxon>Actinomycetota</taxon>
        <taxon>Actinomycetes</taxon>
        <taxon>Mycobacteriales</taxon>
        <taxon>Corynebacteriaceae</taxon>
        <taxon>Corynebacterium</taxon>
    </lineage>
</organism>
<dbReference type="PANTHER" id="PTHR30353">
    <property type="entry name" value="INNER MEMBRANE PROTEIN DEDA-RELATED"/>
    <property type="match status" value="1"/>
</dbReference>
<dbReference type="PANTHER" id="PTHR30353:SF0">
    <property type="entry name" value="TRANSMEMBRANE PROTEIN"/>
    <property type="match status" value="1"/>
</dbReference>
<dbReference type="Pfam" id="PF09335">
    <property type="entry name" value="VTT_dom"/>
    <property type="match status" value="1"/>
</dbReference>